<evidence type="ECO:0000256" key="2">
    <source>
        <dbReference type="SAM" id="SignalP"/>
    </source>
</evidence>
<reference evidence="3 4" key="1">
    <citation type="submission" date="2019-03" db="EMBL/GenBank/DDBJ databases">
        <title>Genomic Encyclopedia of Type Strains, Phase IV (KMG-IV): sequencing the most valuable type-strain genomes for metagenomic binning, comparative biology and taxonomic classification.</title>
        <authorList>
            <person name="Goeker M."/>
        </authorList>
    </citation>
    <scope>NUCLEOTIDE SEQUENCE [LARGE SCALE GENOMIC DNA]</scope>
    <source>
        <strain evidence="3 4">DSM 103792</strain>
    </source>
</reference>
<dbReference type="OrthoDB" id="6322244at2"/>
<feature type="region of interest" description="Disordered" evidence="1">
    <location>
        <begin position="328"/>
        <end position="364"/>
    </location>
</feature>
<feature type="compositionally biased region" description="Basic and acidic residues" evidence="1">
    <location>
        <begin position="335"/>
        <end position="344"/>
    </location>
</feature>
<gene>
    <name evidence="3" type="ORF">EV696_108122</name>
</gene>
<evidence type="ECO:0000313" key="3">
    <source>
        <dbReference type="EMBL" id="TDQ48142.1"/>
    </source>
</evidence>
<dbReference type="Proteomes" id="UP000295375">
    <property type="component" value="Unassembled WGS sequence"/>
</dbReference>
<dbReference type="NCBIfam" id="NF038116">
    <property type="entry name" value="Sden1266_dom"/>
    <property type="match status" value="2"/>
</dbReference>
<feature type="signal peptide" evidence="2">
    <location>
        <begin position="1"/>
        <end position="19"/>
    </location>
</feature>
<keyword evidence="4" id="KW-1185">Reference proteome</keyword>
<name>A0A4R6UMZ2_9GAMM</name>
<proteinExistence type="predicted"/>
<evidence type="ECO:0000256" key="1">
    <source>
        <dbReference type="SAM" id="MobiDB-lite"/>
    </source>
</evidence>
<dbReference type="AlphaFoldDB" id="A0A4R6UMZ2"/>
<protein>
    <submittedName>
        <fullName evidence="3">Uncharacterized protein</fullName>
    </submittedName>
</protein>
<organism evidence="3 4">
    <name type="scientific">Permianibacter aggregans</name>
    <dbReference type="NCBI Taxonomy" id="1510150"/>
    <lineage>
        <taxon>Bacteria</taxon>
        <taxon>Pseudomonadati</taxon>
        <taxon>Pseudomonadota</taxon>
        <taxon>Gammaproteobacteria</taxon>
        <taxon>Pseudomonadales</taxon>
        <taxon>Pseudomonadaceae</taxon>
        <taxon>Permianibacter</taxon>
    </lineage>
</organism>
<dbReference type="RefSeq" id="WP_133590649.1">
    <property type="nucleotide sequence ID" value="NZ_CP037953.1"/>
</dbReference>
<dbReference type="EMBL" id="SNYM01000008">
    <property type="protein sequence ID" value="TDQ48142.1"/>
    <property type="molecule type" value="Genomic_DNA"/>
</dbReference>
<evidence type="ECO:0000313" key="4">
    <source>
        <dbReference type="Proteomes" id="UP000295375"/>
    </source>
</evidence>
<feature type="chain" id="PRO_5020934645" evidence="2">
    <location>
        <begin position="20"/>
        <end position="402"/>
    </location>
</feature>
<keyword evidence="2" id="KW-0732">Signal</keyword>
<sequence>MKTLIVGLMAASLSAGSWAASESAADYVESKKTAETRIASWSAAPVDLSQATSNSVQKSNGIIWHADKAQTPVEKRATQPQQSSRSHYFTLWDAGREMIRDDDDDGYYARFKIRFDADVSIGDALVYAKLYIRRVGDSGPWLRYYTTNDFWIYGTSGTDDYYVDTILTGGYPTGYYDVLIDLYEVGYDGIVATIGPAEDSSLRDLALEQEDFDRPLHYLGVHINDARTELLEDRDGDGYYSRFSVTVDPDMDNGTGEVYAIVYARAASGAWLEELRSDPFPVYVNSGADAYQFTAEWQQGYPTDHYDFRIELVDTLTGYVVASVGSEDPSLSRVPLEDQSRDQRPSPPPPGGGDSDSDSRGSGGGGSISYGLVLLLLALLWQRSTAVRTAAANPDVRLIPRK</sequence>
<comment type="caution">
    <text evidence="3">The sequence shown here is derived from an EMBL/GenBank/DDBJ whole genome shotgun (WGS) entry which is preliminary data.</text>
</comment>
<accession>A0A4R6UMZ2</accession>